<dbReference type="InterPro" id="IPR012296">
    <property type="entry name" value="Nuclease_put_TT1808"/>
</dbReference>
<feature type="region of interest" description="Disordered" evidence="1">
    <location>
        <begin position="188"/>
        <end position="209"/>
    </location>
</feature>
<dbReference type="Proteomes" id="UP000321192">
    <property type="component" value="Unassembled WGS sequence"/>
</dbReference>
<protein>
    <submittedName>
        <fullName evidence="3">Uma2 family endonuclease</fullName>
    </submittedName>
</protein>
<feature type="domain" description="Putative restriction endonuclease" evidence="2">
    <location>
        <begin position="12"/>
        <end position="179"/>
    </location>
</feature>
<dbReference type="AlphaFoldDB" id="A0A5C7SYI9"/>
<evidence type="ECO:0000256" key="1">
    <source>
        <dbReference type="SAM" id="MobiDB-lite"/>
    </source>
</evidence>
<evidence type="ECO:0000313" key="3">
    <source>
        <dbReference type="EMBL" id="TXH88617.1"/>
    </source>
</evidence>
<reference evidence="3 4" key="1">
    <citation type="submission" date="2018-09" db="EMBL/GenBank/DDBJ databases">
        <title>Metagenome Assembled Genomes from an Advanced Water Purification Facility.</title>
        <authorList>
            <person name="Stamps B.W."/>
            <person name="Spear J.R."/>
        </authorList>
    </citation>
    <scope>NUCLEOTIDE SEQUENCE [LARGE SCALE GENOMIC DNA]</scope>
    <source>
        <strain evidence="3">Bin_27_1</strain>
    </source>
</reference>
<keyword evidence="3" id="KW-0378">Hydrolase</keyword>
<organism evidence="3 4">
    <name type="scientific">Thauera aminoaromatica</name>
    <dbReference type="NCBI Taxonomy" id="164330"/>
    <lineage>
        <taxon>Bacteria</taxon>
        <taxon>Pseudomonadati</taxon>
        <taxon>Pseudomonadota</taxon>
        <taxon>Betaproteobacteria</taxon>
        <taxon>Rhodocyclales</taxon>
        <taxon>Zoogloeaceae</taxon>
        <taxon>Thauera</taxon>
    </lineage>
</organism>
<keyword evidence="3" id="KW-0255">Endonuclease</keyword>
<dbReference type="InterPro" id="IPR008538">
    <property type="entry name" value="Uma2"/>
</dbReference>
<proteinExistence type="predicted"/>
<evidence type="ECO:0000259" key="2">
    <source>
        <dbReference type="Pfam" id="PF05685"/>
    </source>
</evidence>
<dbReference type="PANTHER" id="PTHR36558">
    <property type="entry name" value="GLR1098 PROTEIN"/>
    <property type="match status" value="1"/>
</dbReference>
<accession>A0A5C7SYI9</accession>
<dbReference type="CDD" id="cd06260">
    <property type="entry name" value="DUF820-like"/>
    <property type="match status" value="1"/>
</dbReference>
<evidence type="ECO:0000313" key="4">
    <source>
        <dbReference type="Proteomes" id="UP000321192"/>
    </source>
</evidence>
<keyword evidence="3" id="KW-0540">Nuclease</keyword>
<dbReference type="RefSeq" id="WP_040828916.1">
    <property type="nucleotide sequence ID" value="NZ_SSFD01000069.1"/>
</dbReference>
<feature type="compositionally biased region" description="Pro residues" evidence="1">
    <location>
        <begin position="195"/>
        <end position="209"/>
    </location>
</feature>
<dbReference type="GO" id="GO:0004519">
    <property type="term" value="F:endonuclease activity"/>
    <property type="evidence" value="ECO:0007669"/>
    <property type="project" value="UniProtKB-KW"/>
</dbReference>
<dbReference type="Pfam" id="PF05685">
    <property type="entry name" value="Uma2"/>
    <property type="match status" value="1"/>
</dbReference>
<dbReference type="InterPro" id="IPR011335">
    <property type="entry name" value="Restrct_endonuc-II-like"/>
</dbReference>
<dbReference type="SUPFAM" id="SSF52980">
    <property type="entry name" value="Restriction endonuclease-like"/>
    <property type="match status" value="1"/>
</dbReference>
<gene>
    <name evidence="3" type="ORF">E6Q80_05040</name>
</gene>
<dbReference type="EMBL" id="SSFD01000069">
    <property type="protein sequence ID" value="TXH88617.1"/>
    <property type="molecule type" value="Genomic_DNA"/>
</dbReference>
<comment type="caution">
    <text evidence="3">The sequence shown here is derived from an EMBL/GenBank/DDBJ whole genome shotgun (WGS) entry which is preliminary data.</text>
</comment>
<name>A0A5C7SYI9_THASP</name>
<sequence length="209" mass="23356">MGLPAQKHKMTLEDFLAWEAEQPERWEFFNGEAFMMAGGSDVHNVVTGNMYMALRIGLQHTRCNVFMSDVRLRLAESDDLFYPDVFVTCTDADRARRQVKEDPILIAEVLSPSTEAYDRGDKFAAYRRFAGLKTVLFLSQDRAHVECFTRGEDGRWVLSEASGETARLALPAFDFELALADLYRDLPDADASDPAPIPPPSTPPPPPAA</sequence>
<dbReference type="Gene3D" id="3.90.1570.10">
    <property type="entry name" value="tt1808, chain A"/>
    <property type="match status" value="1"/>
</dbReference>
<dbReference type="PANTHER" id="PTHR36558:SF1">
    <property type="entry name" value="RESTRICTION ENDONUCLEASE DOMAIN-CONTAINING PROTEIN-RELATED"/>
    <property type="match status" value="1"/>
</dbReference>